<keyword evidence="1" id="KW-0472">Membrane</keyword>
<dbReference type="RefSeq" id="WP_003777381.1">
    <property type="nucleotide sequence ID" value="NZ_JH992958.1"/>
</dbReference>
<evidence type="ECO:0000313" key="3">
    <source>
        <dbReference type="Proteomes" id="UP000009875"/>
    </source>
</evidence>
<comment type="caution">
    <text evidence="2">The sequence shown here is derived from an EMBL/GenBank/DDBJ whole genome shotgun (WGS) entry which is preliminary data.</text>
</comment>
<dbReference type="AlphaFoldDB" id="K9EAK5"/>
<organism evidence="2 3">
    <name type="scientific">Alloiococcus otitis ATCC 51267</name>
    <dbReference type="NCBI Taxonomy" id="883081"/>
    <lineage>
        <taxon>Bacteria</taxon>
        <taxon>Bacillati</taxon>
        <taxon>Bacillota</taxon>
        <taxon>Bacilli</taxon>
        <taxon>Lactobacillales</taxon>
        <taxon>Carnobacteriaceae</taxon>
        <taxon>Alloiococcus</taxon>
    </lineage>
</organism>
<feature type="transmembrane region" description="Helical" evidence="1">
    <location>
        <begin position="7"/>
        <end position="24"/>
    </location>
</feature>
<sequence>MKQSTVLRIVIFFMALVVLAFLIFPVHEGLVRASVLILIGATIVSEYFIRKEKKGD</sequence>
<dbReference type="Proteomes" id="UP000009875">
    <property type="component" value="Unassembled WGS sequence"/>
</dbReference>
<keyword evidence="1" id="KW-0812">Transmembrane</keyword>
<dbReference type="EMBL" id="AGXA01000016">
    <property type="protein sequence ID" value="EKU93738.1"/>
    <property type="molecule type" value="Genomic_DNA"/>
</dbReference>
<reference evidence="2 3" key="1">
    <citation type="submission" date="2012-09" db="EMBL/GenBank/DDBJ databases">
        <title>The Genome Sequence of Alloiococcus otitis ATCC 51267.</title>
        <authorList>
            <consortium name="The Broad Institute Genome Sequencing Platform"/>
            <person name="Earl A."/>
            <person name="Ward D."/>
            <person name="Feldgarden M."/>
            <person name="Gevers D."/>
            <person name="Huys G."/>
            <person name="Walker B."/>
            <person name="Young S.K."/>
            <person name="Zeng Q."/>
            <person name="Gargeya S."/>
            <person name="Fitzgerald M."/>
            <person name="Haas B."/>
            <person name="Abouelleil A."/>
            <person name="Alvarado L."/>
            <person name="Arachchi H.M."/>
            <person name="Berlin A.M."/>
            <person name="Chapman S.B."/>
            <person name="Goldberg J."/>
            <person name="Griggs A."/>
            <person name="Gujja S."/>
            <person name="Hansen M."/>
            <person name="Howarth C."/>
            <person name="Imamovic A."/>
            <person name="Larimer J."/>
            <person name="McCowen C."/>
            <person name="Montmayeur A."/>
            <person name="Murphy C."/>
            <person name="Neiman D."/>
            <person name="Pearson M."/>
            <person name="Priest M."/>
            <person name="Roberts A."/>
            <person name="Saif S."/>
            <person name="Shea T."/>
            <person name="Sisk P."/>
            <person name="Sykes S."/>
            <person name="Wortman J."/>
            <person name="Nusbaum C."/>
            <person name="Birren B."/>
        </authorList>
    </citation>
    <scope>NUCLEOTIDE SEQUENCE [LARGE SCALE GENOMIC DNA]</scope>
    <source>
        <strain evidence="2 3">ATCC 51267</strain>
    </source>
</reference>
<dbReference type="STRING" id="883081.HMPREF9698_00686"/>
<feature type="transmembrane region" description="Helical" evidence="1">
    <location>
        <begin position="30"/>
        <end position="49"/>
    </location>
</feature>
<keyword evidence="3" id="KW-1185">Reference proteome</keyword>
<gene>
    <name evidence="2" type="ORF">HMPREF9698_00686</name>
</gene>
<proteinExistence type="predicted"/>
<dbReference type="HOGENOM" id="CLU_3003846_0_0_9"/>
<keyword evidence="1" id="KW-1133">Transmembrane helix</keyword>
<accession>K9EAK5</accession>
<name>K9EAK5_9LACT</name>
<protein>
    <submittedName>
        <fullName evidence="2">Uncharacterized protein</fullName>
    </submittedName>
</protein>
<evidence type="ECO:0000313" key="2">
    <source>
        <dbReference type="EMBL" id="EKU93738.1"/>
    </source>
</evidence>
<evidence type="ECO:0000256" key="1">
    <source>
        <dbReference type="SAM" id="Phobius"/>
    </source>
</evidence>